<dbReference type="InterPro" id="IPR053137">
    <property type="entry name" value="NLR-like"/>
</dbReference>
<name>A0A2V1DSB4_9PLEO</name>
<gene>
    <name evidence="3" type="ORF">DM02DRAFT_562560</name>
</gene>
<dbReference type="Pfam" id="PF13424">
    <property type="entry name" value="TPR_12"/>
    <property type="match status" value="3"/>
</dbReference>
<dbReference type="EMBL" id="KZ805368">
    <property type="protein sequence ID" value="PVI00782.1"/>
    <property type="molecule type" value="Genomic_DNA"/>
</dbReference>
<evidence type="ECO:0000313" key="3">
    <source>
        <dbReference type="EMBL" id="PVI00782.1"/>
    </source>
</evidence>
<keyword evidence="4" id="KW-1185">Reference proteome</keyword>
<dbReference type="PANTHER" id="PTHR46082">
    <property type="entry name" value="ATP/GTP-BINDING PROTEIN-RELATED"/>
    <property type="match status" value="1"/>
</dbReference>
<feature type="compositionally biased region" description="Basic and acidic residues" evidence="1">
    <location>
        <begin position="704"/>
        <end position="713"/>
    </location>
</feature>
<evidence type="ECO:0000256" key="1">
    <source>
        <dbReference type="SAM" id="MobiDB-lite"/>
    </source>
</evidence>
<dbReference type="STRING" id="97972.A0A2V1DSB4"/>
<dbReference type="InterPro" id="IPR027417">
    <property type="entry name" value="P-loop_NTPase"/>
</dbReference>
<feature type="domain" description="DUF7779" evidence="2">
    <location>
        <begin position="280"/>
        <end position="376"/>
    </location>
</feature>
<sequence length="751" mass="86118">MLGPSVARRVGRAGRGGVCGERARLALATNGSHRKSQLAIEHCYRVREASPETWVFWVHASNEARFEHSYRGIANCIKVPGRQDPKRDIFQLVHDWLYDERKGRWLLILDNVDDANFLLKTPSAGRNRETEGKRWQPLINFVPQCQHGSVLITTRSRIAARGLVDERDIISVEPMEMSYALLLLQKKVGPQEKSEDVVELAAELECMPLAMVQAAAYIVQRRPYYSVQQYLVKFRKSDYKKIALFDNKDIQVREELRRDSEAENSIITTLQITFDYIRETRPSAGDLLALASFFDRQGIHEELLRVKQGQHERSSNSVQVWEDKDSSSQSSADDSRFEDAIQMLRAFSLISVDMDGVNFEMHGLVQLAIQHWLKKNDQLGTWQKESLRIIAKSFPGGEHETWTKCQTLLPHAKKVLSYKPGEDKEATQHQATIASKTAWYLLHIGEYKASVSMGRRAMTEWEKIREPGHKDILKSMWQLGSAFTRQEKHEEAEVLHRRSVEITQAVLGPEHCDTLISLSYFASALERRGKVELAESIHREVLQTRTGILGPEHPHTLLSFSLLAQALSGQGQYEEAEELHRRALEGREKIWGPQNQRTLDSTSFLSIVLSNRQKYEEAEVMSRRALEGREKALEKEHPDTLTSVYCLAYLLHHRHRYEEAILLYQRASSGYTTTLGLNHPRTQACLNNQLSLERLLHRQASGDPSHEPRHEVVDDSTDQPYPGPLEVRLPGAELLPKESWWRKFKKKVHKA</sequence>
<dbReference type="InterPro" id="IPR011990">
    <property type="entry name" value="TPR-like_helical_dom_sf"/>
</dbReference>
<protein>
    <submittedName>
        <fullName evidence="3">TPR-like protein</fullName>
    </submittedName>
</protein>
<dbReference type="SUPFAM" id="SSF48452">
    <property type="entry name" value="TPR-like"/>
    <property type="match status" value="2"/>
</dbReference>
<dbReference type="SUPFAM" id="SSF52540">
    <property type="entry name" value="P-loop containing nucleoside triphosphate hydrolases"/>
    <property type="match status" value="1"/>
</dbReference>
<proteinExistence type="predicted"/>
<feature type="region of interest" description="Disordered" evidence="1">
    <location>
        <begin position="315"/>
        <end position="334"/>
    </location>
</feature>
<dbReference type="Proteomes" id="UP000244855">
    <property type="component" value="Unassembled WGS sequence"/>
</dbReference>
<dbReference type="Gene3D" id="1.25.40.10">
    <property type="entry name" value="Tetratricopeptide repeat domain"/>
    <property type="match status" value="2"/>
</dbReference>
<reference evidence="3 4" key="1">
    <citation type="journal article" date="2018" name="Sci. Rep.">
        <title>Comparative genomics provides insights into the lifestyle and reveals functional heterogeneity of dark septate endophytic fungi.</title>
        <authorList>
            <person name="Knapp D.G."/>
            <person name="Nemeth J.B."/>
            <person name="Barry K."/>
            <person name="Hainaut M."/>
            <person name="Henrissat B."/>
            <person name="Johnson J."/>
            <person name="Kuo A."/>
            <person name="Lim J.H.P."/>
            <person name="Lipzen A."/>
            <person name="Nolan M."/>
            <person name="Ohm R.A."/>
            <person name="Tamas L."/>
            <person name="Grigoriev I.V."/>
            <person name="Spatafora J.W."/>
            <person name="Nagy L.G."/>
            <person name="Kovacs G.M."/>
        </authorList>
    </citation>
    <scope>NUCLEOTIDE SEQUENCE [LARGE SCALE GENOMIC DNA]</scope>
    <source>
        <strain evidence="3 4">DSE2036</strain>
    </source>
</reference>
<dbReference type="AlphaFoldDB" id="A0A2V1DSB4"/>
<evidence type="ECO:0000313" key="4">
    <source>
        <dbReference type="Proteomes" id="UP000244855"/>
    </source>
</evidence>
<evidence type="ECO:0000259" key="2">
    <source>
        <dbReference type="Pfam" id="PF25000"/>
    </source>
</evidence>
<dbReference type="InterPro" id="IPR056681">
    <property type="entry name" value="DUF7779"/>
</dbReference>
<dbReference type="Pfam" id="PF25000">
    <property type="entry name" value="DUF7779"/>
    <property type="match status" value="1"/>
</dbReference>
<feature type="region of interest" description="Disordered" evidence="1">
    <location>
        <begin position="700"/>
        <end position="728"/>
    </location>
</feature>
<accession>A0A2V1DSB4</accession>
<organism evidence="3 4">
    <name type="scientific">Periconia macrospinosa</name>
    <dbReference type="NCBI Taxonomy" id="97972"/>
    <lineage>
        <taxon>Eukaryota</taxon>
        <taxon>Fungi</taxon>
        <taxon>Dikarya</taxon>
        <taxon>Ascomycota</taxon>
        <taxon>Pezizomycotina</taxon>
        <taxon>Dothideomycetes</taxon>
        <taxon>Pleosporomycetidae</taxon>
        <taxon>Pleosporales</taxon>
        <taxon>Massarineae</taxon>
        <taxon>Periconiaceae</taxon>
        <taxon>Periconia</taxon>
    </lineage>
</organism>
<dbReference type="PANTHER" id="PTHR46082:SF6">
    <property type="entry name" value="AAA+ ATPASE DOMAIN-CONTAINING PROTEIN-RELATED"/>
    <property type="match status" value="1"/>
</dbReference>
<dbReference type="OrthoDB" id="20872at2759"/>
<dbReference type="Gene3D" id="3.40.50.300">
    <property type="entry name" value="P-loop containing nucleotide triphosphate hydrolases"/>
    <property type="match status" value="1"/>
</dbReference>